<protein>
    <recommendedName>
        <fullName evidence="4">Integral membrane protein</fullName>
    </recommendedName>
</protein>
<feature type="transmembrane region" description="Helical" evidence="1">
    <location>
        <begin position="56"/>
        <end position="89"/>
    </location>
</feature>
<accession>A0ABS5AGK1</accession>
<sequence length="108" mass="11070">MLLGHSAVAWVTAGVLWSGGALEFPFAMGAVLVGAAGLVLALLLPAWPRQLRTMALWFAGLLIPVNLMLGVFSVSALAGAVVAAVAFVLLLRPVRLAPFHGSGLAGVR</sequence>
<organism evidence="2 3">
    <name type="scientific">Crossiella equi</name>
    <dbReference type="NCBI Taxonomy" id="130796"/>
    <lineage>
        <taxon>Bacteria</taxon>
        <taxon>Bacillati</taxon>
        <taxon>Actinomycetota</taxon>
        <taxon>Actinomycetes</taxon>
        <taxon>Pseudonocardiales</taxon>
        <taxon>Pseudonocardiaceae</taxon>
        <taxon>Crossiella</taxon>
    </lineage>
</organism>
<dbReference type="Proteomes" id="UP001519363">
    <property type="component" value="Unassembled WGS sequence"/>
</dbReference>
<proteinExistence type="predicted"/>
<keyword evidence="1" id="KW-0812">Transmembrane</keyword>
<evidence type="ECO:0000313" key="3">
    <source>
        <dbReference type="Proteomes" id="UP001519363"/>
    </source>
</evidence>
<gene>
    <name evidence="2" type="ORF">JOF53_004348</name>
</gene>
<keyword evidence="1" id="KW-0472">Membrane</keyword>
<keyword evidence="1" id="KW-1133">Transmembrane helix</keyword>
<evidence type="ECO:0000256" key="1">
    <source>
        <dbReference type="SAM" id="Phobius"/>
    </source>
</evidence>
<feature type="transmembrane region" description="Helical" evidence="1">
    <location>
        <begin position="24"/>
        <end position="44"/>
    </location>
</feature>
<keyword evidence="3" id="KW-1185">Reference proteome</keyword>
<dbReference type="EMBL" id="JAGIOO010000001">
    <property type="protein sequence ID" value="MBP2475476.1"/>
    <property type="molecule type" value="Genomic_DNA"/>
</dbReference>
<evidence type="ECO:0000313" key="2">
    <source>
        <dbReference type="EMBL" id="MBP2475476.1"/>
    </source>
</evidence>
<name>A0ABS5AGK1_9PSEU</name>
<dbReference type="RefSeq" id="WP_086782999.1">
    <property type="nucleotide sequence ID" value="NZ_JAGIOO010000001.1"/>
</dbReference>
<reference evidence="2 3" key="1">
    <citation type="submission" date="2021-03" db="EMBL/GenBank/DDBJ databases">
        <title>Sequencing the genomes of 1000 actinobacteria strains.</title>
        <authorList>
            <person name="Klenk H.-P."/>
        </authorList>
    </citation>
    <scope>NUCLEOTIDE SEQUENCE [LARGE SCALE GENOMIC DNA]</scope>
    <source>
        <strain evidence="2 3">DSM 44580</strain>
    </source>
</reference>
<comment type="caution">
    <text evidence="2">The sequence shown here is derived from an EMBL/GenBank/DDBJ whole genome shotgun (WGS) entry which is preliminary data.</text>
</comment>
<evidence type="ECO:0008006" key="4">
    <source>
        <dbReference type="Google" id="ProtNLM"/>
    </source>
</evidence>